<dbReference type="RefSeq" id="WP_021092591.1">
    <property type="nucleotide sequence ID" value="NZ_ANNJ01000005.1"/>
</dbReference>
<dbReference type="Pfam" id="PF05016">
    <property type="entry name" value="ParE_toxin"/>
    <property type="match status" value="1"/>
</dbReference>
<evidence type="ECO:0000313" key="2">
    <source>
        <dbReference type="EMBL" id="ERJ32104.1"/>
    </source>
</evidence>
<dbReference type="InterPro" id="IPR007712">
    <property type="entry name" value="RelE/ParE_toxin"/>
</dbReference>
<comment type="caution">
    <text evidence="2">The sequence shown here is derived from an EMBL/GenBank/DDBJ whole genome shotgun (WGS) entry which is preliminary data.</text>
</comment>
<organism evidence="2 3">
    <name type="scientific">Campylobacter concisus UNSW2</name>
    <dbReference type="NCBI Taxonomy" id="1242965"/>
    <lineage>
        <taxon>Bacteria</taxon>
        <taxon>Pseudomonadati</taxon>
        <taxon>Campylobacterota</taxon>
        <taxon>Epsilonproteobacteria</taxon>
        <taxon>Campylobacterales</taxon>
        <taxon>Campylobacteraceae</taxon>
        <taxon>Campylobacter</taxon>
    </lineage>
</organism>
<keyword evidence="1" id="KW-1277">Toxin-antitoxin system</keyword>
<evidence type="ECO:0000256" key="1">
    <source>
        <dbReference type="ARBA" id="ARBA00022649"/>
    </source>
</evidence>
<proteinExistence type="predicted"/>
<dbReference type="Gene3D" id="3.30.2310.20">
    <property type="entry name" value="RelE-like"/>
    <property type="match status" value="1"/>
</dbReference>
<dbReference type="Proteomes" id="UP000016625">
    <property type="component" value="Unassembled WGS sequence"/>
</dbReference>
<evidence type="ECO:0008006" key="4">
    <source>
        <dbReference type="Google" id="ProtNLM"/>
    </source>
</evidence>
<dbReference type="PATRIC" id="fig|1242965.3.peg.778"/>
<name>U2GVL3_9BACT</name>
<sequence length="92" mass="11275">MKLLLSRRFQSDLENILVFYSQKSFETSENFYNSLFNKIKSIEFMPYRFRKNRYFHKDNVRDLIFNGYVIPFIIDDKTITILAIYKQNLPKF</sequence>
<gene>
    <name evidence="2" type="ORF">UNSW2_422</name>
</gene>
<dbReference type="EMBL" id="ANNJ01000005">
    <property type="protein sequence ID" value="ERJ32104.1"/>
    <property type="molecule type" value="Genomic_DNA"/>
</dbReference>
<protein>
    <recommendedName>
        <fullName evidence="4">Plasmid stabilization system</fullName>
    </recommendedName>
</protein>
<reference evidence="2 3" key="1">
    <citation type="journal article" date="2013" name="BMC Genomics">
        <title>Comparative genomics of Campylobacter concisus isolates reveals genetic diversity and provides insights into disease association.</title>
        <authorList>
            <person name="Deshpande N.P."/>
            <person name="Kaakoush N.O."/>
            <person name="Wilkins M.R."/>
            <person name="Mitchell H.M."/>
        </authorList>
    </citation>
    <scope>NUCLEOTIDE SEQUENCE [LARGE SCALE GENOMIC DNA]</scope>
    <source>
        <strain evidence="2 3">UNSW2</strain>
    </source>
</reference>
<dbReference type="InterPro" id="IPR035093">
    <property type="entry name" value="RelE/ParE_toxin_dom_sf"/>
</dbReference>
<accession>U2GVL3</accession>
<dbReference type="AlphaFoldDB" id="U2GVL3"/>
<evidence type="ECO:0000313" key="3">
    <source>
        <dbReference type="Proteomes" id="UP000016625"/>
    </source>
</evidence>